<dbReference type="InterPro" id="IPR036390">
    <property type="entry name" value="WH_DNA-bd_sf"/>
</dbReference>
<dbReference type="GO" id="GO:0043565">
    <property type="term" value="F:sequence-specific DNA binding"/>
    <property type="evidence" value="ECO:0007669"/>
    <property type="project" value="TreeGrafter"/>
</dbReference>
<dbReference type="PROSITE" id="PS50931">
    <property type="entry name" value="HTH_LYSR"/>
    <property type="match status" value="1"/>
</dbReference>
<dbReference type="Proteomes" id="UP000051326">
    <property type="component" value="Unassembled WGS sequence"/>
</dbReference>
<dbReference type="InterPro" id="IPR058163">
    <property type="entry name" value="LysR-type_TF_proteobact-type"/>
</dbReference>
<dbReference type="Pfam" id="PF03466">
    <property type="entry name" value="LysR_substrate"/>
    <property type="match status" value="1"/>
</dbReference>
<dbReference type="STRING" id="1396826.PHA8399_02433"/>
<dbReference type="FunFam" id="1.10.10.10:FF:000001">
    <property type="entry name" value="LysR family transcriptional regulator"/>
    <property type="match status" value="1"/>
</dbReference>
<dbReference type="Gene3D" id="3.40.190.10">
    <property type="entry name" value="Periplasmic binding protein-like II"/>
    <property type="match status" value="2"/>
</dbReference>
<dbReference type="Pfam" id="PF00126">
    <property type="entry name" value="HTH_1"/>
    <property type="match status" value="1"/>
</dbReference>
<dbReference type="PANTHER" id="PTHR30537:SF74">
    <property type="entry name" value="HTH-TYPE TRANSCRIPTIONAL REGULATOR TRPI"/>
    <property type="match status" value="1"/>
</dbReference>
<dbReference type="PANTHER" id="PTHR30537">
    <property type="entry name" value="HTH-TYPE TRANSCRIPTIONAL REGULATOR"/>
    <property type="match status" value="1"/>
</dbReference>
<dbReference type="PRINTS" id="PR00039">
    <property type="entry name" value="HTHLYSR"/>
</dbReference>
<evidence type="ECO:0000256" key="2">
    <source>
        <dbReference type="ARBA" id="ARBA00023015"/>
    </source>
</evidence>
<keyword evidence="3" id="KW-0238">DNA-binding</keyword>
<evidence type="ECO:0000256" key="4">
    <source>
        <dbReference type="ARBA" id="ARBA00023163"/>
    </source>
</evidence>
<evidence type="ECO:0000259" key="5">
    <source>
        <dbReference type="PROSITE" id="PS50931"/>
    </source>
</evidence>
<dbReference type="Gene3D" id="1.10.10.10">
    <property type="entry name" value="Winged helix-like DNA-binding domain superfamily/Winged helix DNA-binding domain"/>
    <property type="match status" value="1"/>
</dbReference>
<dbReference type="SUPFAM" id="SSF53850">
    <property type="entry name" value="Periplasmic binding protein-like II"/>
    <property type="match status" value="1"/>
</dbReference>
<feature type="domain" description="HTH lysR-type" evidence="5">
    <location>
        <begin position="18"/>
        <end position="67"/>
    </location>
</feature>
<dbReference type="InterPro" id="IPR000847">
    <property type="entry name" value="LysR_HTH_N"/>
</dbReference>
<evidence type="ECO:0000313" key="6">
    <source>
        <dbReference type="EMBL" id="CUI00306.1"/>
    </source>
</evidence>
<dbReference type="InterPro" id="IPR005119">
    <property type="entry name" value="LysR_subst-bd"/>
</dbReference>
<evidence type="ECO:0000256" key="1">
    <source>
        <dbReference type="ARBA" id="ARBA00009437"/>
    </source>
</evidence>
<dbReference type="InterPro" id="IPR036388">
    <property type="entry name" value="WH-like_DNA-bd_sf"/>
</dbReference>
<evidence type="ECO:0000256" key="3">
    <source>
        <dbReference type="ARBA" id="ARBA00023125"/>
    </source>
</evidence>
<dbReference type="AlphaFoldDB" id="A0A0N7M4Q7"/>
<comment type="similarity">
    <text evidence="1">Belongs to the LysR transcriptional regulatory family.</text>
</comment>
<organism evidence="6 7">
    <name type="scientific">Leisingera aquaemixtae</name>
    <dbReference type="NCBI Taxonomy" id="1396826"/>
    <lineage>
        <taxon>Bacteria</taxon>
        <taxon>Pseudomonadati</taxon>
        <taxon>Pseudomonadota</taxon>
        <taxon>Alphaproteobacteria</taxon>
        <taxon>Rhodobacterales</taxon>
        <taxon>Roseobacteraceae</taxon>
        <taxon>Leisingera</taxon>
    </lineage>
</organism>
<protein>
    <submittedName>
        <fullName evidence="6">Gcv operon activator</fullName>
    </submittedName>
</protein>
<keyword evidence="4" id="KW-0804">Transcription</keyword>
<dbReference type="SUPFAM" id="SSF46785">
    <property type="entry name" value="Winged helix' DNA-binding domain"/>
    <property type="match status" value="1"/>
</dbReference>
<dbReference type="EMBL" id="CYSR01000022">
    <property type="protein sequence ID" value="CUI00306.1"/>
    <property type="molecule type" value="Genomic_DNA"/>
</dbReference>
<evidence type="ECO:0000313" key="7">
    <source>
        <dbReference type="Proteomes" id="UP000051326"/>
    </source>
</evidence>
<gene>
    <name evidence="6" type="primary">gcvA_11</name>
    <name evidence="6" type="ORF">PHA8399_02433</name>
</gene>
<reference evidence="6 7" key="1">
    <citation type="submission" date="2015-09" db="EMBL/GenBank/DDBJ databases">
        <authorList>
            <consortium name="Swine Surveillance"/>
        </authorList>
    </citation>
    <scope>NUCLEOTIDE SEQUENCE [LARGE SCALE GENOMIC DNA]</scope>
    <source>
        <strain evidence="6 7">CECT 8399</strain>
    </source>
</reference>
<dbReference type="GO" id="GO:0003700">
    <property type="term" value="F:DNA-binding transcription factor activity"/>
    <property type="evidence" value="ECO:0007669"/>
    <property type="project" value="InterPro"/>
</dbReference>
<dbReference type="RefSeq" id="WP_058286389.1">
    <property type="nucleotide sequence ID" value="NZ_CYSR01000022.1"/>
</dbReference>
<sequence length="312" mass="33878">MNDPDSLLPRLLQSAPLLEAIAEEQNFTRAAQRLGVEQSAVSHRIKALEAALGVPLFDRTTRRITPTEAGRIVCGAAQQSGGIWQAALLRLQDLKTSRSLRLSVPSSVAMKWIVPALQRAQDSGLDLLVDVDDRLADLHAGEAKAAIRYGMGPYPGLHSEPLLQAMLLPVCRPGYLGPQALQDYCQQRGARLLVDRSGESDGTGFSWQAYFTGCGWDFGFERSINPFARADLAIQAAISGMGIALGRSLLVEHDLEAGFLEAAGAPVKSRARYWLVTTPANAATEGYQALRGWLQAEISEMRKQQAALFKLP</sequence>
<proteinExistence type="inferred from homology"/>
<dbReference type="GO" id="GO:0006351">
    <property type="term" value="P:DNA-templated transcription"/>
    <property type="evidence" value="ECO:0007669"/>
    <property type="project" value="TreeGrafter"/>
</dbReference>
<keyword evidence="2" id="KW-0805">Transcription regulation</keyword>
<name>A0A0N7M4Q7_9RHOB</name>
<accession>A0A0N7M4Q7</accession>